<feature type="domain" description="Methyltransferase" evidence="1">
    <location>
        <begin position="209"/>
        <end position="306"/>
    </location>
</feature>
<proteinExistence type="predicted"/>
<dbReference type="GO" id="GO:0032259">
    <property type="term" value="P:methylation"/>
    <property type="evidence" value="ECO:0007669"/>
    <property type="project" value="UniProtKB-KW"/>
</dbReference>
<dbReference type="Pfam" id="PF18306">
    <property type="entry name" value="LDcluster4"/>
    <property type="match status" value="1"/>
</dbReference>
<dbReference type="InterPro" id="IPR041164">
    <property type="entry name" value="LDcluster4"/>
</dbReference>
<dbReference type="Gene3D" id="3.40.50.150">
    <property type="entry name" value="Vaccinia Virus protein VP39"/>
    <property type="match status" value="1"/>
</dbReference>
<keyword evidence="2" id="KW-0489">Methyltransferase</keyword>
<dbReference type="AlphaFoldDB" id="B7WQW5"/>
<evidence type="ECO:0000313" key="2">
    <source>
        <dbReference type="EMBL" id="EED67110.1"/>
    </source>
</evidence>
<comment type="caution">
    <text evidence="2">The sequence shown here is derived from an EMBL/GenBank/DDBJ whole genome shotgun (WGS) entry which is preliminary data.</text>
</comment>
<gene>
    <name evidence="2" type="ORF">CtesDRAFT_PD2056</name>
</gene>
<dbReference type="EMBL" id="AAUJ02000001">
    <property type="protein sequence ID" value="EED67110.1"/>
    <property type="molecule type" value="Genomic_DNA"/>
</dbReference>
<dbReference type="InterPro" id="IPR041698">
    <property type="entry name" value="Methyltransf_25"/>
</dbReference>
<evidence type="ECO:0000313" key="3">
    <source>
        <dbReference type="Proteomes" id="UP000003039"/>
    </source>
</evidence>
<dbReference type="eggNOG" id="COG2227">
    <property type="taxonomic scope" value="Bacteria"/>
</dbReference>
<accession>B7WQW5</accession>
<dbReference type="InterPro" id="IPR029063">
    <property type="entry name" value="SAM-dependent_MTases_sf"/>
</dbReference>
<dbReference type="SUPFAM" id="SSF53335">
    <property type="entry name" value="S-adenosyl-L-methionine-dependent methyltransferases"/>
    <property type="match status" value="1"/>
</dbReference>
<dbReference type="GO" id="GO:0005829">
    <property type="term" value="C:cytosol"/>
    <property type="evidence" value="ECO:0007669"/>
    <property type="project" value="TreeGrafter"/>
</dbReference>
<organism evidence="2 3">
    <name type="scientific">Comamonas testosteroni (strain DSM 14576 / KF-1)</name>
    <name type="common">Pseudomonas testosteroni</name>
    <dbReference type="NCBI Taxonomy" id="399795"/>
    <lineage>
        <taxon>Bacteria</taxon>
        <taxon>Pseudomonadati</taxon>
        <taxon>Pseudomonadota</taxon>
        <taxon>Betaproteobacteria</taxon>
        <taxon>Burkholderiales</taxon>
        <taxon>Comamonadaceae</taxon>
        <taxon>Comamonas</taxon>
    </lineage>
</organism>
<evidence type="ECO:0000259" key="1">
    <source>
        <dbReference type="Pfam" id="PF13649"/>
    </source>
</evidence>
<dbReference type="Pfam" id="PF13649">
    <property type="entry name" value="Methyltransf_25"/>
    <property type="match status" value="1"/>
</dbReference>
<dbReference type="SUPFAM" id="SSF102405">
    <property type="entry name" value="MCP/YpsA-like"/>
    <property type="match status" value="1"/>
</dbReference>
<dbReference type="Gene3D" id="3.40.50.450">
    <property type="match status" value="1"/>
</dbReference>
<keyword evidence="2" id="KW-0808">Transferase</keyword>
<dbReference type="Proteomes" id="UP000003039">
    <property type="component" value="Unassembled WGS sequence"/>
</dbReference>
<sequence>MRSLVRPGTAIVNGGYQGTMTASASAVRRAGGTAIGVPCANLEDAIAYEHFDLVFPATDHWERLRILIEVADAFIILPGGIGSIVEIAAALWSTDRGFGSRRPMLFLGNHWKEWLRVSGAGNLAFRRNDTLHCVTFATHSQEVEAFFGVTDSSNPVPATIDNAGWWERALHDHLASEYYDLPGFVVDLARLTIGEDDLLALGPLDGKDVLHLQCNFGLDTISLARLGARAVGADNCVPALAAARALAERCAADAIFVEWDANGGDLAQCVGERQFDTVFASYGVLDWVADLHDYFMQACAVLRPGGMMYLVEVHPVAKWLMRCETDSNAAYCAQTMTHERGASYATGAEFGALTAYAHPLHAIVTAMLLAGLELVLMEERPSSSYRFHRSMTMQSDGRWAWPKLADGAPMILALGARKAA</sequence>
<dbReference type="PANTHER" id="PTHR43393">
    <property type="entry name" value="CYTOKININ RIBOSIDE 5'-MONOPHOSPHATE PHOSPHORIBOHYDROLASE"/>
    <property type="match status" value="1"/>
</dbReference>
<dbReference type="eggNOG" id="COG1611">
    <property type="taxonomic scope" value="Bacteria"/>
</dbReference>
<name>B7WQW5_COMTK</name>
<dbReference type="GO" id="GO:0008168">
    <property type="term" value="F:methyltransferase activity"/>
    <property type="evidence" value="ECO:0007669"/>
    <property type="project" value="UniProtKB-KW"/>
</dbReference>
<protein>
    <submittedName>
        <fullName evidence="2">Methyltransferase type 11</fullName>
    </submittedName>
</protein>
<reference evidence="2 3" key="1">
    <citation type="journal article" date="2004" name="Appl. Environ. Microbiol.">
        <title>Mineralization of individual congeners of linear alkylbenzenesulfonate by defined pairs of heterotrophic bacteria.</title>
        <authorList>
            <person name="Schleheck D."/>
            <person name="Knepper T.P."/>
            <person name="Fischer K."/>
            <person name="Cook A.M."/>
        </authorList>
    </citation>
    <scope>NUCLEOTIDE SEQUENCE [LARGE SCALE GENOMIC DNA]</scope>
    <source>
        <strain evidence="3">DSM 14576 / KF-1</strain>
    </source>
</reference>
<dbReference type="InterPro" id="IPR052341">
    <property type="entry name" value="LOG_family_nucleotidases"/>
</dbReference>
<dbReference type="PANTHER" id="PTHR43393:SF3">
    <property type="entry name" value="LYSINE DECARBOXYLASE-LIKE PROTEIN"/>
    <property type="match status" value="1"/>
</dbReference>